<evidence type="ECO:0000256" key="4">
    <source>
        <dbReference type="ARBA" id="ARBA00022741"/>
    </source>
</evidence>
<dbReference type="EMBL" id="CABFWF030000001">
    <property type="protein sequence ID" value="CAD7024938.1"/>
    <property type="molecule type" value="Genomic_DNA"/>
</dbReference>
<reference evidence="6 7" key="1">
    <citation type="submission" date="2020-11" db="EMBL/GenBank/DDBJ databases">
        <authorList>
            <person name="Lassalle F."/>
        </authorList>
    </citation>
    <scope>NUCLEOTIDE SEQUENCE [LARGE SCALE GENOMIC DNA]</scope>
    <source>
        <strain evidence="6 7">JC140</strain>
    </source>
</reference>
<name>A0ABN7JDN6_9HYPH</name>
<gene>
    <name evidence="6" type="ORF">REJC140_00556</name>
</gene>
<evidence type="ECO:0000313" key="7">
    <source>
        <dbReference type="Proteomes" id="UP000606921"/>
    </source>
</evidence>
<dbReference type="InterPro" id="IPR051813">
    <property type="entry name" value="HepT_RNase_toxin"/>
</dbReference>
<proteinExistence type="predicted"/>
<keyword evidence="5" id="KW-0378">Hydrolase</keyword>
<accession>A0ABN7JDN6</accession>
<dbReference type="InterPro" id="IPR008201">
    <property type="entry name" value="HepT-like"/>
</dbReference>
<sequence length="119" mass="13774">MSERLQLYLGQMEQAAREACQFTSGMDFDTFLTDARTQKAVGMTLIILGEAVMRLDRDYPSLLLDHPEIAWQQIIGMRNRAAHGYLTLDMKIVWETTQTSLPELLDRLHALRHWRPQGE</sequence>
<evidence type="ECO:0000256" key="3">
    <source>
        <dbReference type="ARBA" id="ARBA00022722"/>
    </source>
</evidence>
<keyword evidence="3" id="KW-0540">Nuclease</keyword>
<keyword evidence="7" id="KW-1185">Reference proteome</keyword>
<evidence type="ECO:0000256" key="1">
    <source>
        <dbReference type="ARBA" id="ARBA00022553"/>
    </source>
</evidence>
<dbReference type="PANTHER" id="PTHR34139">
    <property type="entry name" value="UPF0331 PROTEIN MJ0127"/>
    <property type="match status" value="1"/>
</dbReference>
<comment type="caution">
    <text evidence="6">The sequence shown here is derived from an EMBL/GenBank/DDBJ whole genome shotgun (WGS) entry which is preliminary data.</text>
</comment>
<keyword evidence="2" id="KW-1277">Toxin-antitoxin system</keyword>
<organism evidence="6 7">
    <name type="scientific">Pseudorhizobium endolithicum</name>
    <dbReference type="NCBI Taxonomy" id="1191678"/>
    <lineage>
        <taxon>Bacteria</taxon>
        <taxon>Pseudomonadati</taxon>
        <taxon>Pseudomonadota</taxon>
        <taxon>Alphaproteobacteria</taxon>
        <taxon>Hyphomicrobiales</taxon>
        <taxon>Rhizobiaceae</taxon>
        <taxon>Rhizobium/Agrobacterium group</taxon>
        <taxon>Pseudorhizobium</taxon>
    </lineage>
</organism>
<dbReference type="Proteomes" id="UP000606921">
    <property type="component" value="Unassembled WGS sequence"/>
</dbReference>
<keyword evidence="1" id="KW-0597">Phosphoprotein</keyword>
<dbReference type="Pfam" id="PF01934">
    <property type="entry name" value="HepT-like"/>
    <property type="match status" value="1"/>
</dbReference>
<evidence type="ECO:0008006" key="8">
    <source>
        <dbReference type="Google" id="ProtNLM"/>
    </source>
</evidence>
<evidence type="ECO:0000256" key="2">
    <source>
        <dbReference type="ARBA" id="ARBA00022649"/>
    </source>
</evidence>
<dbReference type="PANTHER" id="PTHR34139:SF1">
    <property type="entry name" value="RNASE MJ1380-RELATED"/>
    <property type="match status" value="1"/>
</dbReference>
<evidence type="ECO:0000313" key="6">
    <source>
        <dbReference type="EMBL" id="CAD7024938.1"/>
    </source>
</evidence>
<keyword evidence="4" id="KW-0547">Nucleotide-binding</keyword>
<evidence type="ECO:0000256" key="5">
    <source>
        <dbReference type="ARBA" id="ARBA00022801"/>
    </source>
</evidence>
<protein>
    <recommendedName>
        <fullName evidence="8">DUF86 domain-containing protein</fullName>
    </recommendedName>
</protein>
<dbReference type="RefSeq" id="WP_142591381.1">
    <property type="nucleotide sequence ID" value="NZ_CABFWF030000001.1"/>
</dbReference>